<feature type="non-terminal residue" evidence="1">
    <location>
        <position position="37"/>
    </location>
</feature>
<dbReference type="Proteomes" id="UP000485058">
    <property type="component" value="Unassembled WGS sequence"/>
</dbReference>
<proteinExistence type="predicted"/>
<reference evidence="1 2" key="1">
    <citation type="submission" date="2020-02" db="EMBL/GenBank/DDBJ databases">
        <title>Draft genome sequence of Haematococcus lacustris strain NIES-144.</title>
        <authorList>
            <person name="Morimoto D."/>
            <person name="Nakagawa S."/>
            <person name="Yoshida T."/>
            <person name="Sawayama S."/>
        </authorList>
    </citation>
    <scope>NUCLEOTIDE SEQUENCE [LARGE SCALE GENOMIC DNA]</scope>
    <source>
        <strain evidence="1 2">NIES-144</strain>
    </source>
</reference>
<keyword evidence="2" id="KW-1185">Reference proteome</keyword>
<evidence type="ECO:0000313" key="2">
    <source>
        <dbReference type="Proteomes" id="UP000485058"/>
    </source>
</evidence>
<evidence type="ECO:0000313" key="1">
    <source>
        <dbReference type="EMBL" id="GFH31663.1"/>
    </source>
</evidence>
<protein>
    <submittedName>
        <fullName evidence="1">Uncharacterized protein</fullName>
    </submittedName>
</protein>
<name>A0A6A0AHG5_HAELA</name>
<accession>A0A6A0AHG5</accession>
<dbReference type="EMBL" id="BLLF01005814">
    <property type="protein sequence ID" value="GFH31663.1"/>
    <property type="molecule type" value="Genomic_DNA"/>
</dbReference>
<comment type="caution">
    <text evidence="1">The sequence shown here is derived from an EMBL/GenBank/DDBJ whole genome shotgun (WGS) entry which is preliminary data.</text>
</comment>
<organism evidence="1 2">
    <name type="scientific">Haematococcus lacustris</name>
    <name type="common">Green alga</name>
    <name type="synonym">Haematococcus pluvialis</name>
    <dbReference type="NCBI Taxonomy" id="44745"/>
    <lineage>
        <taxon>Eukaryota</taxon>
        <taxon>Viridiplantae</taxon>
        <taxon>Chlorophyta</taxon>
        <taxon>core chlorophytes</taxon>
        <taxon>Chlorophyceae</taxon>
        <taxon>CS clade</taxon>
        <taxon>Chlamydomonadales</taxon>
        <taxon>Haematococcaceae</taxon>
        <taxon>Haematococcus</taxon>
    </lineage>
</organism>
<gene>
    <name evidence="1" type="ORF">HaLaN_30746</name>
</gene>
<dbReference type="AlphaFoldDB" id="A0A6A0AHG5"/>
<sequence length="37" mass="4032">MDPGARRMMWDAVIRATAPSPASLDVQCLSWADEVAI</sequence>